<evidence type="ECO:0000313" key="3">
    <source>
        <dbReference type="Proteomes" id="UP001066276"/>
    </source>
</evidence>
<keyword evidence="1" id="KW-0472">Membrane</keyword>
<keyword evidence="3" id="KW-1185">Reference proteome</keyword>
<feature type="transmembrane region" description="Helical" evidence="1">
    <location>
        <begin position="12"/>
        <end position="30"/>
    </location>
</feature>
<name>A0AAV7WRR1_PLEWA</name>
<evidence type="ECO:0000256" key="1">
    <source>
        <dbReference type="SAM" id="Phobius"/>
    </source>
</evidence>
<proteinExistence type="predicted"/>
<sequence length="89" mass="10215">MSHGYTRGVRSSFFYFYDVSPLFVFVLWMIHIKTSGFSDRGQRTRGLDGDVNRDAGLGVFGIWLDPDRGSAILQIFMEDCHTTIILHLR</sequence>
<dbReference type="EMBL" id="JANPWB010000001">
    <property type="protein sequence ID" value="KAJ1215371.1"/>
    <property type="molecule type" value="Genomic_DNA"/>
</dbReference>
<dbReference type="Proteomes" id="UP001066276">
    <property type="component" value="Chromosome 1_1"/>
</dbReference>
<protein>
    <submittedName>
        <fullName evidence="2">Uncharacterized protein</fullName>
    </submittedName>
</protein>
<reference evidence="2" key="1">
    <citation type="journal article" date="2022" name="bioRxiv">
        <title>Sequencing and chromosome-scale assembly of the giantPleurodeles waltlgenome.</title>
        <authorList>
            <person name="Brown T."/>
            <person name="Elewa A."/>
            <person name="Iarovenko S."/>
            <person name="Subramanian E."/>
            <person name="Araus A.J."/>
            <person name="Petzold A."/>
            <person name="Susuki M."/>
            <person name="Suzuki K.-i.T."/>
            <person name="Hayashi T."/>
            <person name="Toyoda A."/>
            <person name="Oliveira C."/>
            <person name="Osipova E."/>
            <person name="Leigh N.D."/>
            <person name="Simon A."/>
            <person name="Yun M.H."/>
        </authorList>
    </citation>
    <scope>NUCLEOTIDE SEQUENCE</scope>
    <source>
        <strain evidence="2">20211129_DDA</strain>
        <tissue evidence="2">Liver</tissue>
    </source>
</reference>
<keyword evidence="1" id="KW-0812">Transmembrane</keyword>
<gene>
    <name evidence="2" type="ORF">NDU88_002980</name>
</gene>
<dbReference type="AlphaFoldDB" id="A0AAV7WRR1"/>
<accession>A0AAV7WRR1</accession>
<evidence type="ECO:0000313" key="2">
    <source>
        <dbReference type="EMBL" id="KAJ1215371.1"/>
    </source>
</evidence>
<comment type="caution">
    <text evidence="2">The sequence shown here is derived from an EMBL/GenBank/DDBJ whole genome shotgun (WGS) entry which is preliminary data.</text>
</comment>
<organism evidence="2 3">
    <name type="scientific">Pleurodeles waltl</name>
    <name type="common">Iberian ribbed newt</name>
    <dbReference type="NCBI Taxonomy" id="8319"/>
    <lineage>
        <taxon>Eukaryota</taxon>
        <taxon>Metazoa</taxon>
        <taxon>Chordata</taxon>
        <taxon>Craniata</taxon>
        <taxon>Vertebrata</taxon>
        <taxon>Euteleostomi</taxon>
        <taxon>Amphibia</taxon>
        <taxon>Batrachia</taxon>
        <taxon>Caudata</taxon>
        <taxon>Salamandroidea</taxon>
        <taxon>Salamandridae</taxon>
        <taxon>Pleurodelinae</taxon>
        <taxon>Pleurodeles</taxon>
    </lineage>
</organism>
<keyword evidence="1" id="KW-1133">Transmembrane helix</keyword>